<protein>
    <submittedName>
        <fullName evidence="1">Phage protein</fullName>
    </submittedName>
</protein>
<reference evidence="1 2" key="1">
    <citation type="submission" date="2018-06" db="EMBL/GenBank/DDBJ databases">
        <authorList>
            <consortium name="Pathogen Informatics"/>
            <person name="Doyle S."/>
        </authorList>
    </citation>
    <scope>NUCLEOTIDE SEQUENCE [LARGE SCALE GENOMIC DNA]</scope>
    <source>
        <strain evidence="1 2">NCTC13830</strain>
    </source>
</reference>
<evidence type="ECO:0000313" key="2">
    <source>
        <dbReference type="Proteomes" id="UP000254047"/>
    </source>
</evidence>
<sequence>MNALEAAYKNATFDYLEDNDTYDNTQDFNEAIHTTEDFLENLDYNFYDKK</sequence>
<dbReference type="RefSeq" id="WP_000992381.1">
    <property type="nucleotide sequence ID" value="NZ_PPQT01000006.1"/>
</dbReference>
<evidence type="ECO:0000313" key="1">
    <source>
        <dbReference type="EMBL" id="SUM43606.1"/>
    </source>
</evidence>
<organism evidence="1 2">
    <name type="scientific">Staphylococcus petrasii</name>
    <dbReference type="NCBI Taxonomy" id="1276936"/>
    <lineage>
        <taxon>Bacteria</taxon>
        <taxon>Bacillati</taxon>
        <taxon>Bacillota</taxon>
        <taxon>Bacilli</taxon>
        <taxon>Bacillales</taxon>
        <taxon>Staphylococcaceae</taxon>
        <taxon>Staphylococcus</taxon>
    </lineage>
</organism>
<name>A0A380FZG1_9STAP</name>
<proteinExistence type="predicted"/>
<dbReference type="EMBL" id="UHDO01000001">
    <property type="protein sequence ID" value="SUM43606.1"/>
    <property type="molecule type" value="Genomic_DNA"/>
</dbReference>
<dbReference type="Proteomes" id="UP000254047">
    <property type="component" value="Unassembled WGS sequence"/>
</dbReference>
<accession>A0A380FZG1</accession>
<gene>
    <name evidence="1" type="ORF">NCTC13830_01087</name>
</gene>
<dbReference type="AlphaFoldDB" id="A0A380FZG1"/>